<sequence length="96" mass="10581">MKYFLVTVLCLLLVEEGIAKCCDSPADCGPGECCADKGKYGWCEKLSEKGEECPVGVLSSGLYPNRCPCVDGFECKPTREFWYKGFGTPTDYKCVN</sequence>
<organism evidence="2 3">
    <name type="scientific">Larinioides sclopetarius</name>
    <dbReference type="NCBI Taxonomy" id="280406"/>
    <lineage>
        <taxon>Eukaryota</taxon>
        <taxon>Metazoa</taxon>
        <taxon>Ecdysozoa</taxon>
        <taxon>Arthropoda</taxon>
        <taxon>Chelicerata</taxon>
        <taxon>Arachnida</taxon>
        <taxon>Araneae</taxon>
        <taxon>Araneomorphae</taxon>
        <taxon>Entelegynae</taxon>
        <taxon>Araneoidea</taxon>
        <taxon>Araneidae</taxon>
        <taxon>Larinioides</taxon>
    </lineage>
</organism>
<gene>
    <name evidence="2" type="ORF">LARSCL_LOCUS18116</name>
</gene>
<dbReference type="AlphaFoldDB" id="A0AAV2BBM1"/>
<keyword evidence="1" id="KW-0732">Signal</keyword>
<protein>
    <submittedName>
        <fullName evidence="2">Uncharacterized protein</fullName>
    </submittedName>
</protein>
<evidence type="ECO:0000313" key="3">
    <source>
        <dbReference type="Proteomes" id="UP001497382"/>
    </source>
</evidence>
<keyword evidence="3" id="KW-1185">Reference proteome</keyword>
<dbReference type="Proteomes" id="UP001497382">
    <property type="component" value="Unassembled WGS sequence"/>
</dbReference>
<comment type="caution">
    <text evidence="2">The sequence shown here is derived from an EMBL/GenBank/DDBJ whole genome shotgun (WGS) entry which is preliminary data.</text>
</comment>
<dbReference type="Gene3D" id="2.10.80.10">
    <property type="entry name" value="Lipase, subunit A"/>
    <property type="match status" value="1"/>
</dbReference>
<feature type="signal peptide" evidence="1">
    <location>
        <begin position="1"/>
        <end position="19"/>
    </location>
</feature>
<feature type="chain" id="PRO_5043740904" evidence="1">
    <location>
        <begin position="20"/>
        <end position="96"/>
    </location>
</feature>
<accession>A0AAV2BBM1</accession>
<evidence type="ECO:0000256" key="1">
    <source>
        <dbReference type="SAM" id="SignalP"/>
    </source>
</evidence>
<proteinExistence type="predicted"/>
<evidence type="ECO:0000313" key="2">
    <source>
        <dbReference type="EMBL" id="CAL1293285.1"/>
    </source>
</evidence>
<reference evidence="2 3" key="1">
    <citation type="submission" date="2024-04" db="EMBL/GenBank/DDBJ databases">
        <authorList>
            <person name="Rising A."/>
            <person name="Reimegard J."/>
            <person name="Sonavane S."/>
            <person name="Akerstrom W."/>
            <person name="Nylinder S."/>
            <person name="Hedman E."/>
            <person name="Kallberg Y."/>
        </authorList>
    </citation>
    <scope>NUCLEOTIDE SEQUENCE [LARGE SCALE GENOMIC DNA]</scope>
</reference>
<dbReference type="EMBL" id="CAXIEN010000323">
    <property type="protein sequence ID" value="CAL1293285.1"/>
    <property type="molecule type" value="Genomic_DNA"/>
</dbReference>
<name>A0AAV2BBM1_9ARAC</name>